<evidence type="ECO:0000256" key="1">
    <source>
        <dbReference type="SAM" id="MobiDB-lite"/>
    </source>
</evidence>
<dbReference type="InParanoid" id="B3MB55"/>
<keyword evidence="2" id="KW-1133">Transmembrane helix</keyword>
<feature type="transmembrane region" description="Helical" evidence="2">
    <location>
        <begin position="217"/>
        <end position="239"/>
    </location>
</feature>
<evidence type="ECO:0000313" key="4">
    <source>
        <dbReference type="Proteomes" id="UP000007801"/>
    </source>
</evidence>
<name>B3MB55_DROAN</name>
<reference evidence="3 4" key="1">
    <citation type="journal article" date="2007" name="Nature">
        <title>Evolution of genes and genomes on the Drosophila phylogeny.</title>
        <authorList>
            <consortium name="Drosophila 12 Genomes Consortium"/>
            <person name="Clark A.G."/>
            <person name="Eisen M.B."/>
            <person name="Smith D.R."/>
            <person name="Bergman C.M."/>
            <person name="Oliver B."/>
            <person name="Markow T.A."/>
            <person name="Kaufman T.C."/>
            <person name="Kellis M."/>
            <person name="Gelbart W."/>
            <person name="Iyer V.N."/>
            <person name="Pollard D.A."/>
            <person name="Sackton T.B."/>
            <person name="Larracuente A.M."/>
            <person name="Singh N.D."/>
            <person name="Abad J.P."/>
            <person name="Abt D.N."/>
            <person name="Adryan B."/>
            <person name="Aguade M."/>
            <person name="Akashi H."/>
            <person name="Anderson W.W."/>
            <person name="Aquadro C.F."/>
            <person name="Ardell D.H."/>
            <person name="Arguello R."/>
            <person name="Artieri C.G."/>
            <person name="Barbash D.A."/>
            <person name="Barker D."/>
            <person name="Barsanti P."/>
            <person name="Batterham P."/>
            <person name="Batzoglou S."/>
            <person name="Begun D."/>
            <person name="Bhutkar A."/>
            <person name="Blanco E."/>
            <person name="Bosak S.A."/>
            <person name="Bradley R.K."/>
            <person name="Brand A.D."/>
            <person name="Brent M.R."/>
            <person name="Brooks A.N."/>
            <person name="Brown R.H."/>
            <person name="Butlin R.K."/>
            <person name="Caggese C."/>
            <person name="Calvi B.R."/>
            <person name="Bernardo de Carvalho A."/>
            <person name="Caspi A."/>
            <person name="Castrezana S."/>
            <person name="Celniker S.E."/>
            <person name="Chang J.L."/>
            <person name="Chapple C."/>
            <person name="Chatterji S."/>
            <person name="Chinwalla A."/>
            <person name="Civetta A."/>
            <person name="Clifton S.W."/>
            <person name="Comeron J.M."/>
            <person name="Costello J.C."/>
            <person name="Coyne J.A."/>
            <person name="Daub J."/>
            <person name="David R.G."/>
            <person name="Delcher A.L."/>
            <person name="Delehaunty K."/>
            <person name="Do C.B."/>
            <person name="Ebling H."/>
            <person name="Edwards K."/>
            <person name="Eickbush T."/>
            <person name="Evans J.D."/>
            <person name="Filipski A."/>
            <person name="Findeiss S."/>
            <person name="Freyhult E."/>
            <person name="Fulton L."/>
            <person name="Fulton R."/>
            <person name="Garcia A.C."/>
            <person name="Gardiner A."/>
            <person name="Garfield D.A."/>
            <person name="Garvin B.E."/>
            <person name="Gibson G."/>
            <person name="Gilbert D."/>
            <person name="Gnerre S."/>
            <person name="Godfrey J."/>
            <person name="Good R."/>
            <person name="Gotea V."/>
            <person name="Gravely B."/>
            <person name="Greenberg A.J."/>
            <person name="Griffiths-Jones S."/>
            <person name="Gross S."/>
            <person name="Guigo R."/>
            <person name="Gustafson E.A."/>
            <person name="Haerty W."/>
            <person name="Hahn M.W."/>
            <person name="Halligan D.L."/>
            <person name="Halpern A.L."/>
            <person name="Halter G.M."/>
            <person name="Han M.V."/>
            <person name="Heger A."/>
            <person name="Hillier L."/>
            <person name="Hinrichs A.S."/>
            <person name="Holmes I."/>
            <person name="Hoskins R.A."/>
            <person name="Hubisz M.J."/>
            <person name="Hultmark D."/>
            <person name="Huntley M.A."/>
            <person name="Jaffe D.B."/>
            <person name="Jagadeeshan S."/>
            <person name="Jeck W.R."/>
            <person name="Johnson J."/>
            <person name="Jones C.D."/>
            <person name="Jordan W.C."/>
            <person name="Karpen G.H."/>
            <person name="Kataoka E."/>
            <person name="Keightley P.D."/>
            <person name="Kheradpour P."/>
            <person name="Kirkness E.F."/>
            <person name="Koerich L.B."/>
            <person name="Kristiansen K."/>
            <person name="Kudrna D."/>
            <person name="Kulathinal R.J."/>
            <person name="Kumar S."/>
            <person name="Kwok R."/>
            <person name="Lander E."/>
            <person name="Langley C.H."/>
            <person name="Lapoint R."/>
            <person name="Lazzaro B.P."/>
            <person name="Lee S.J."/>
            <person name="Levesque L."/>
            <person name="Li R."/>
            <person name="Lin C.F."/>
            <person name="Lin M.F."/>
            <person name="Lindblad-Toh K."/>
            <person name="Llopart A."/>
            <person name="Long M."/>
            <person name="Low L."/>
            <person name="Lozovsky E."/>
            <person name="Lu J."/>
            <person name="Luo M."/>
            <person name="Machado C.A."/>
            <person name="Makalowski W."/>
            <person name="Marzo M."/>
            <person name="Matsuda M."/>
            <person name="Matzkin L."/>
            <person name="McAllister B."/>
            <person name="McBride C.S."/>
            <person name="McKernan B."/>
            <person name="McKernan K."/>
            <person name="Mendez-Lago M."/>
            <person name="Minx P."/>
            <person name="Mollenhauer M.U."/>
            <person name="Montooth K."/>
            <person name="Mount S.M."/>
            <person name="Mu X."/>
            <person name="Myers E."/>
            <person name="Negre B."/>
            <person name="Newfeld S."/>
            <person name="Nielsen R."/>
            <person name="Noor M.A."/>
            <person name="O'Grady P."/>
            <person name="Pachter L."/>
            <person name="Papaceit M."/>
            <person name="Parisi M.J."/>
            <person name="Parisi M."/>
            <person name="Parts L."/>
            <person name="Pedersen J.S."/>
            <person name="Pesole G."/>
            <person name="Phillippy A.M."/>
            <person name="Ponting C.P."/>
            <person name="Pop M."/>
            <person name="Porcelli D."/>
            <person name="Powell J.R."/>
            <person name="Prohaska S."/>
            <person name="Pruitt K."/>
            <person name="Puig M."/>
            <person name="Quesneville H."/>
            <person name="Ram K.R."/>
            <person name="Rand D."/>
            <person name="Rasmussen M.D."/>
            <person name="Reed L.K."/>
            <person name="Reenan R."/>
            <person name="Reily A."/>
            <person name="Remington K.A."/>
            <person name="Rieger T.T."/>
            <person name="Ritchie M.G."/>
            <person name="Robin C."/>
            <person name="Rogers Y.H."/>
            <person name="Rohde C."/>
            <person name="Rozas J."/>
            <person name="Rubenfield M.J."/>
            <person name="Ruiz A."/>
            <person name="Russo S."/>
            <person name="Salzberg S.L."/>
            <person name="Sanchez-Gracia A."/>
            <person name="Saranga D.J."/>
            <person name="Sato H."/>
            <person name="Schaeffer S.W."/>
            <person name="Schatz M.C."/>
            <person name="Schlenke T."/>
            <person name="Schwartz R."/>
            <person name="Segarra C."/>
            <person name="Singh R.S."/>
            <person name="Sirot L."/>
            <person name="Sirota M."/>
            <person name="Sisneros N.B."/>
            <person name="Smith C.D."/>
            <person name="Smith T.F."/>
            <person name="Spieth J."/>
            <person name="Stage D.E."/>
            <person name="Stark A."/>
            <person name="Stephan W."/>
            <person name="Strausberg R.L."/>
            <person name="Strempel S."/>
            <person name="Sturgill D."/>
            <person name="Sutton G."/>
            <person name="Sutton G.G."/>
            <person name="Tao W."/>
            <person name="Teichmann S."/>
            <person name="Tobari Y.N."/>
            <person name="Tomimura Y."/>
            <person name="Tsolas J.M."/>
            <person name="Valente V.L."/>
            <person name="Venter E."/>
            <person name="Venter J.C."/>
            <person name="Vicario S."/>
            <person name="Vieira F.G."/>
            <person name="Vilella A.J."/>
            <person name="Villasante A."/>
            <person name="Walenz B."/>
            <person name="Wang J."/>
            <person name="Wasserman M."/>
            <person name="Watts T."/>
            <person name="Wilson D."/>
            <person name="Wilson R.K."/>
            <person name="Wing R.A."/>
            <person name="Wolfner M.F."/>
            <person name="Wong A."/>
            <person name="Wong G.K."/>
            <person name="Wu C.I."/>
            <person name="Wu G."/>
            <person name="Yamamoto D."/>
            <person name="Yang H.P."/>
            <person name="Yang S.P."/>
            <person name="Yorke J.A."/>
            <person name="Yoshida K."/>
            <person name="Zdobnov E."/>
            <person name="Zhang P."/>
            <person name="Zhang Y."/>
            <person name="Zimin A.V."/>
            <person name="Baldwin J."/>
            <person name="Abdouelleil A."/>
            <person name="Abdulkadir J."/>
            <person name="Abebe A."/>
            <person name="Abera B."/>
            <person name="Abreu J."/>
            <person name="Acer S.C."/>
            <person name="Aftuck L."/>
            <person name="Alexander A."/>
            <person name="An P."/>
            <person name="Anderson E."/>
            <person name="Anderson S."/>
            <person name="Arachi H."/>
            <person name="Azer M."/>
            <person name="Bachantsang P."/>
            <person name="Barry A."/>
            <person name="Bayul T."/>
            <person name="Berlin A."/>
            <person name="Bessette D."/>
            <person name="Bloom T."/>
            <person name="Blye J."/>
            <person name="Boguslavskiy L."/>
            <person name="Bonnet C."/>
            <person name="Boukhgalter B."/>
            <person name="Bourzgui I."/>
            <person name="Brown A."/>
            <person name="Cahill P."/>
            <person name="Channer S."/>
            <person name="Cheshatsang Y."/>
            <person name="Chuda L."/>
            <person name="Citroen M."/>
            <person name="Collymore A."/>
            <person name="Cooke P."/>
            <person name="Costello M."/>
            <person name="D'Aco K."/>
            <person name="Daza R."/>
            <person name="De Haan G."/>
            <person name="DeGray S."/>
            <person name="DeMaso C."/>
            <person name="Dhargay N."/>
            <person name="Dooley K."/>
            <person name="Dooley E."/>
            <person name="Doricent M."/>
            <person name="Dorje P."/>
            <person name="Dorjee K."/>
            <person name="Dupes A."/>
            <person name="Elong R."/>
            <person name="Falk J."/>
            <person name="Farina A."/>
            <person name="Faro S."/>
            <person name="Ferguson D."/>
            <person name="Fisher S."/>
            <person name="Foley C.D."/>
            <person name="Franke A."/>
            <person name="Friedrich D."/>
            <person name="Gadbois L."/>
            <person name="Gearin G."/>
            <person name="Gearin C.R."/>
            <person name="Giannoukos G."/>
            <person name="Goode T."/>
            <person name="Graham J."/>
            <person name="Grandbois E."/>
            <person name="Grewal S."/>
            <person name="Gyaltsen K."/>
            <person name="Hafez N."/>
            <person name="Hagos B."/>
            <person name="Hall J."/>
            <person name="Henson C."/>
            <person name="Hollinger A."/>
            <person name="Honan T."/>
            <person name="Huard M.D."/>
            <person name="Hughes L."/>
            <person name="Hurhula B."/>
            <person name="Husby M.E."/>
            <person name="Kamat A."/>
            <person name="Kanga B."/>
            <person name="Kashin S."/>
            <person name="Khazanovich D."/>
            <person name="Kisner P."/>
            <person name="Lance K."/>
            <person name="Lara M."/>
            <person name="Lee W."/>
            <person name="Lennon N."/>
            <person name="Letendre F."/>
            <person name="LeVine R."/>
            <person name="Lipovsky A."/>
            <person name="Liu X."/>
            <person name="Liu J."/>
            <person name="Liu S."/>
            <person name="Lokyitsang T."/>
            <person name="Lokyitsang Y."/>
            <person name="Lubonja R."/>
            <person name="Lui A."/>
            <person name="MacDonald P."/>
            <person name="Magnisalis V."/>
            <person name="Maru K."/>
            <person name="Matthews C."/>
            <person name="McCusker W."/>
            <person name="McDonough S."/>
            <person name="Mehta T."/>
            <person name="Meldrim J."/>
            <person name="Meneus L."/>
            <person name="Mihai O."/>
            <person name="Mihalev A."/>
            <person name="Mihova T."/>
            <person name="Mittelman R."/>
            <person name="Mlenga V."/>
            <person name="Montmayeur A."/>
            <person name="Mulrain L."/>
            <person name="Navidi A."/>
            <person name="Naylor J."/>
            <person name="Negash T."/>
            <person name="Nguyen T."/>
            <person name="Nguyen N."/>
            <person name="Nicol R."/>
            <person name="Norbu C."/>
            <person name="Norbu N."/>
            <person name="Novod N."/>
            <person name="O'Neill B."/>
            <person name="Osman S."/>
            <person name="Markiewicz E."/>
            <person name="Oyono O.L."/>
            <person name="Patti C."/>
            <person name="Phunkhang P."/>
            <person name="Pierre F."/>
            <person name="Priest M."/>
            <person name="Raghuraman S."/>
            <person name="Rege F."/>
            <person name="Reyes R."/>
            <person name="Rise C."/>
            <person name="Rogov P."/>
            <person name="Ross K."/>
            <person name="Ryan E."/>
            <person name="Settipalli S."/>
            <person name="Shea T."/>
            <person name="Sherpa N."/>
            <person name="Shi L."/>
            <person name="Shih D."/>
            <person name="Sparrow T."/>
            <person name="Spaulding J."/>
            <person name="Stalker J."/>
            <person name="Stange-Thomann N."/>
            <person name="Stavropoulos S."/>
            <person name="Stone C."/>
            <person name="Strader C."/>
            <person name="Tesfaye S."/>
            <person name="Thomson T."/>
            <person name="Thoulutsang Y."/>
            <person name="Thoulutsang D."/>
            <person name="Topham K."/>
            <person name="Topping I."/>
            <person name="Tsamla T."/>
            <person name="Vassiliev H."/>
            <person name="Vo A."/>
            <person name="Wangchuk T."/>
            <person name="Wangdi T."/>
            <person name="Weiand M."/>
            <person name="Wilkinson J."/>
            <person name="Wilson A."/>
            <person name="Yadav S."/>
            <person name="Young G."/>
            <person name="Yu Q."/>
            <person name="Zembek L."/>
            <person name="Zhong D."/>
            <person name="Zimmer A."/>
            <person name="Zwirko Z."/>
            <person name="Jaffe D.B."/>
            <person name="Alvarez P."/>
            <person name="Brockman W."/>
            <person name="Butler J."/>
            <person name="Chin C."/>
            <person name="Gnerre S."/>
            <person name="Grabherr M."/>
            <person name="Kleber M."/>
            <person name="Mauceli E."/>
            <person name="MacCallum I."/>
        </authorList>
    </citation>
    <scope>NUCLEOTIDE SEQUENCE [LARGE SCALE GENOMIC DNA]</scope>
    <source>
        <strain evidence="4">Tucson 14024-0371.13</strain>
    </source>
</reference>
<protein>
    <submittedName>
        <fullName evidence="3">Uncharacterized protein</fullName>
    </submittedName>
</protein>
<feature type="region of interest" description="Disordered" evidence="1">
    <location>
        <begin position="26"/>
        <end position="48"/>
    </location>
</feature>
<keyword evidence="2" id="KW-0472">Membrane</keyword>
<dbReference type="AlphaFoldDB" id="B3MB55"/>
<dbReference type="OrthoDB" id="7836119at2759"/>
<dbReference type="GeneID" id="6506101"/>
<keyword evidence="2" id="KW-0812">Transmembrane</keyword>
<dbReference type="eggNOG" id="ENOG502T8MR">
    <property type="taxonomic scope" value="Eukaryota"/>
</dbReference>
<evidence type="ECO:0000313" key="3">
    <source>
        <dbReference type="EMBL" id="EDV41356.2"/>
    </source>
</evidence>
<sequence length="241" mass="27324">MPVRLSSARSLNIKWIDCPPLHPPQHPRHALRSLRPPPSPNPKNSQNQNSSLLPIPLPLLLLLLLLLGPVPALCTSDNCSFIEGHILQFVCQSTYKKETRLQHKDRIPAIGAPYAIWKRTDTEDVSYILISFYESPLFRCFSVVMSEGKFYCDGRNYEEPLTRPTQLHCLNFPFHYTTELFDLCSKTHRDENTQPIAVAIMYMKENIKRTNKAGPRLACSAAALLLVSVIVSRLFGILLSE</sequence>
<dbReference type="EMBL" id="CH902618">
    <property type="protein sequence ID" value="EDV41356.2"/>
    <property type="molecule type" value="Genomic_DNA"/>
</dbReference>
<keyword evidence="4" id="KW-1185">Reference proteome</keyword>
<dbReference type="HOGENOM" id="CLU_033479_0_0_1"/>
<accession>B3MB55</accession>
<dbReference type="Proteomes" id="UP000007801">
    <property type="component" value="Unassembled WGS sequence"/>
</dbReference>
<dbReference type="KEGG" id="dan:6506101"/>
<gene>
    <name evidence="3" type="primary">Dana\GF23460</name>
    <name evidence="3" type="synonym">dana_GLEANR_8255</name>
    <name evidence="3" type="ORF">GF23460</name>
</gene>
<evidence type="ECO:0000256" key="2">
    <source>
        <dbReference type="SAM" id="Phobius"/>
    </source>
</evidence>
<proteinExistence type="predicted"/>
<feature type="transmembrane region" description="Helical" evidence="2">
    <location>
        <begin position="55"/>
        <end position="74"/>
    </location>
</feature>
<organism evidence="3 4">
    <name type="scientific">Drosophila ananassae</name>
    <name type="common">Fruit fly</name>
    <dbReference type="NCBI Taxonomy" id="7217"/>
    <lineage>
        <taxon>Eukaryota</taxon>
        <taxon>Metazoa</taxon>
        <taxon>Ecdysozoa</taxon>
        <taxon>Arthropoda</taxon>
        <taxon>Hexapoda</taxon>
        <taxon>Insecta</taxon>
        <taxon>Pterygota</taxon>
        <taxon>Neoptera</taxon>
        <taxon>Endopterygota</taxon>
        <taxon>Diptera</taxon>
        <taxon>Brachycera</taxon>
        <taxon>Muscomorpha</taxon>
        <taxon>Ephydroidea</taxon>
        <taxon>Drosophilidae</taxon>
        <taxon>Drosophila</taxon>
        <taxon>Sophophora</taxon>
    </lineage>
</organism>